<dbReference type="EMBL" id="JWZX01003154">
    <property type="protein sequence ID" value="KOO23812.1"/>
    <property type="molecule type" value="Genomic_DNA"/>
</dbReference>
<keyword evidence="2" id="KW-1185">Reference proteome</keyword>
<evidence type="ECO:0000313" key="1">
    <source>
        <dbReference type="EMBL" id="KOO23812.1"/>
    </source>
</evidence>
<organism evidence="1 2">
    <name type="scientific">Chrysochromulina tobinii</name>
    <dbReference type="NCBI Taxonomy" id="1460289"/>
    <lineage>
        <taxon>Eukaryota</taxon>
        <taxon>Haptista</taxon>
        <taxon>Haptophyta</taxon>
        <taxon>Prymnesiophyceae</taxon>
        <taxon>Prymnesiales</taxon>
        <taxon>Chrysochromulinaceae</taxon>
        <taxon>Chrysochromulina</taxon>
    </lineage>
</organism>
<comment type="caution">
    <text evidence="1">The sequence shown here is derived from an EMBL/GenBank/DDBJ whole genome shotgun (WGS) entry which is preliminary data.</text>
</comment>
<sequence>MAIPIAAPMAVAALAGLKILNSNREKKREAFYTMNWAPAPEGDVVEEGCVLIGEEVAVDGEQWFVCTEPQSDGACEPIAEYGSPGMVPGSTQHDEYLCKHKKM</sequence>
<gene>
    <name evidence="1" type="ORF">Ctob_006625</name>
</gene>
<dbReference type="AlphaFoldDB" id="A0A0M0JBQ8"/>
<accession>A0A0M0JBQ8</accession>
<name>A0A0M0JBQ8_9EUKA</name>
<reference evidence="2" key="1">
    <citation type="journal article" date="2015" name="PLoS Genet.">
        <title>Genome Sequence and Transcriptome Analyses of Chrysochromulina tobin: Metabolic Tools for Enhanced Algal Fitness in the Prominent Order Prymnesiales (Haptophyceae).</title>
        <authorList>
            <person name="Hovde B.T."/>
            <person name="Deodato C.R."/>
            <person name="Hunsperger H.M."/>
            <person name="Ryken S.A."/>
            <person name="Yost W."/>
            <person name="Jha R.K."/>
            <person name="Patterson J."/>
            <person name="Monnat R.J. Jr."/>
            <person name="Barlow S.B."/>
            <person name="Starkenburg S.R."/>
            <person name="Cattolico R.A."/>
        </authorList>
    </citation>
    <scope>NUCLEOTIDE SEQUENCE</scope>
    <source>
        <strain evidence="2">CCMP291</strain>
    </source>
</reference>
<evidence type="ECO:0000313" key="2">
    <source>
        <dbReference type="Proteomes" id="UP000037460"/>
    </source>
</evidence>
<proteinExistence type="predicted"/>
<dbReference type="Proteomes" id="UP000037460">
    <property type="component" value="Unassembled WGS sequence"/>
</dbReference>
<protein>
    <submittedName>
        <fullName evidence="1">Uncharacterized protein</fullName>
    </submittedName>
</protein>